<evidence type="ECO:0000313" key="2">
    <source>
        <dbReference type="EMBL" id="SEP51019.1"/>
    </source>
</evidence>
<dbReference type="InterPro" id="IPR010406">
    <property type="entry name" value="DUF1003"/>
</dbReference>
<sequence>MSNTGRRVRPRRQPVTTADERVGLNGAIAAALTRVVGSMPALYVVLVLVAGWMALATWGPLHAADPYPFAFLLFLDNVVQLVLCLVILVGQRVLGRAADRRSVQTYENAEAVFARIADLQQHLDRHDRALSRGVSLLESSPHPWIERHQVGRPAQALDQEVSVNDRIAARLTQRLGSMAAFYAAAGTQVVWMGLAALGVQRFDPYPFAFMSFLSTLAQLIFMIVIMVGQGVLGRAGDRRSEQTFFNGEAILHECGRMKARLLAQDRLIDDLSRYTRGELIEDLARAIHDADSHALRETSPGPRAGDSGPLRLRWDHLPPEHKALAQAQARQLGEQLATVGCVMVPAFDATLTITLDESEVALLARQEHERWLAERTGQPVDGPVPDLGPWDRLPEPARARRLHVARSIPGLVASVGMQVVRDGRARDGAGEADFTAPEQEVLQRAMMAAGILAALAVGGVDSDEMFTLIKTLREASVTHPRRLIRELTAACTFETGLRPGIKYADYQVPALEAIRSAAAIVARTAPAELPDFREFLVEIATVVADANQEGGFLGLGAQRRTPAETAAIDAVRKAARNED</sequence>
<feature type="transmembrane region" description="Helical" evidence="1">
    <location>
        <begin position="67"/>
        <end position="90"/>
    </location>
</feature>
<evidence type="ECO:0000313" key="3">
    <source>
        <dbReference type="Proteomes" id="UP000198582"/>
    </source>
</evidence>
<feature type="transmembrane region" description="Helical" evidence="1">
    <location>
        <begin position="179"/>
        <end position="199"/>
    </location>
</feature>
<feature type="transmembrane region" description="Helical" evidence="1">
    <location>
        <begin position="205"/>
        <end position="232"/>
    </location>
</feature>
<dbReference type="EMBL" id="FOEF01000015">
    <property type="protein sequence ID" value="SEP51019.1"/>
    <property type="molecule type" value="Genomic_DNA"/>
</dbReference>
<gene>
    <name evidence="2" type="ORF">SAMN04489732_115108</name>
</gene>
<keyword evidence="1" id="KW-1133">Transmembrane helix</keyword>
<organism evidence="2 3">
    <name type="scientific">Amycolatopsis saalfeldensis</name>
    <dbReference type="NCBI Taxonomy" id="394193"/>
    <lineage>
        <taxon>Bacteria</taxon>
        <taxon>Bacillati</taxon>
        <taxon>Actinomycetota</taxon>
        <taxon>Actinomycetes</taxon>
        <taxon>Pseudonocardiales</taxon>
        <taxon>Pseudonocardiaceae</taxon>
        <taxon>Amycolatopsis</taxon>
    </lineage>
</organism>
<evidence type="ECO:0000256" key="1">
    <source>
        <dbReference type="SAM" id="Phobius"/>
    </source>
</evidence>
<dbReference type="OrthoDB" id="3177121at2"/>
<proteinExistence type="predicted"/>
<dbReference type="AlphaFoldDB" id="A0A1H8YFT8"/>
<dbReference type="Proteomes" id="UP000198582">
    <property type="component" value="Unassembled WGS sequence"/>
</dbReference>
<keyword evidence="3" id="KW-1185">Reference proteome</keyword>
<dbReference type="RefSeq" id="WP_091622823.1">
    <property type="nucleotide sequence ID" value="NZ_FOEF01000015.1"/>
</dbReference>
<reference evidence="2 3" key="1">
    <citation type="submission" date="2016-10" db="EMBL/GenBank/DDBJ databases">
        <authorList>
            <person name="de Groot N.N."/>
        </authorList>
    </citation>
    <scope>NUCLEOTIDE SEQUENCE [LARGE SCALE GENOMIC DNA]</scope>
    <source>
        <strain evidence="2 3">DSM 44993</strain>
    </source>
</reference>
<keyword evidence="1" id="KW-0472">Membrane</keyword>
<accession>A0A1H8YFT8</accession>
<protein>
    <submittedName>
        <fullName evidence="2">Uncharacterized membrane protein</fullName>
    </submittedName>
</protein>
<feature type="transmembrane region" description="Helical" evidence="1">
    <location>
        <begin position="41"/>
        <end position="61"/>
    </location>
</feature>
<dbReference type="STRING" id="394193.SAMN04489732_115108"/>
<keyword evidence="1" id="KW-0812">Transmembrane</keyword>
<name>A0A1H8YFT8_9PSEU</name>
<dbReference type="Pfam" id="PF06210">
    <property type="entry name" value="DUF1003"/>
    <property type="match status" value="2"/>
</dbReference>